<accession>D6SNX7</accession>
<evidence type="ECO:0000256" key="8">
    <source>
        <dbReference type="ARBA" id="ARBA00023136"/>
    </source>
</evidence>
<feature type="domain" description="FtsX extracellular" evidence="13">
    <location>
        <begin position="58"/>
        <end position="153"/>
    </location>
</feature>
<evidence type="ECO:0000256" key="5">
    <source>
        <dbReference type="ARBA" id="ARBA00022618"/>
    </source>
</evidence>
<comment type="subcellular location">
    <subcellularLocation>
        <location evidence="1">Cell membrane</location>
        <topology evidence="1">Multi-pass membrane protein</topology>
    </subcellularLocation>
</comment>
<dbReference type="EMBL" id="ACJN02000002">
    <property type="protein sequence ID" value="EFI34453.1"/>
    <property type="molecule type" value="Genomic_DNA"/>
</dbReference>
<dbReference type="PANTHER" id="PTHR47755:SF1">
    <property type="entry name" value="CELL DIVISION PROTEIN FTSX"/>
    <property type="match status" value="1"/>
</dbReference>
<dbReference type="PANTHER" id="PTHR47755">
    <property type="entry name" value="CELL DIVISION PROTEIN FTSX"/>
    <property type="match status" value="1"/>
</dbReference>
<evidence type="ECO:0000256" key="1">
    <source>
        <dbReference type="ARBA" id="ARBA00004651"/>
    </source>
</evidence>
<dbReference type="GO" id="GO:0005886">
    <property type="term" value="C:plasma membrane"/>
    <property type="evidence" value="ECO:0007669"/>
    <property type="project" value="UniProtKB-SubCell"/>
</dbReference>
<evidence type="ECO:0000313" key="14">
    <source>
        <dbReference type="EMBL" id="EFI34453.1"/>
    </source>
</evidence>
<sequence>MRVLARLFMQGLANLGRNRWAQFFTLSTVAFTSFMAGIFLLALYNVHLTAQSTQEDIQFQVYWDSGHPQQEVQEQWEEIKSWDIGGINTFTPDEALKSLAESISGDMDVSYLSRENPLPATALVKFSLEGENSRDRAQKMRSRLMDLPGVERVSYNPVQLDLARTWVRVSSGIFWPLIGLMLLITGLVVANTLKLNQMQRREEVDILALVGASGRYIQFPLLVSGALQGFLGGVISLGLLKLLHLTLEDVLYFPPLWIRIEFLPLPSALAIPGVLTLVGILSSFLAVRGRLR</sequence>
<dbReference type="eggNOG" id="COG2177">
    <property type="taxonomic scope" value="Bacteria"/>
</dbReference>
<dbReference type="InterPro" id="IPR004513">
    <property type="entry name" value="FtsX"/>
</dbReference>
<evidence type="ECO:0000313" key="15">
    <source>
        <dbReference type="Proteomes" id="UP000005496"/>
    </source>
</evidence>
<evidence type="ECO:0000256" key="9">
    <source>
        <dbReference type="ARBA" id="ARBA00023306"/>
    </source>
</evidence>
<keyword evidence="6 11" id="KW-0812">Transmembrane</keyword>
<evidence type="ECO:0000256" key="11">
    <source>
        <dbReference type="SAM" id="Phobius"/>
    </source>
</evidence>
<keyword evidence="5 10" id="KW-0132">Cell division</keyword>
<proteinExistence type="inferred from homology"/>
<feature type="transmembrane region" description="Helical" evidence="11">
    <location>
        <begin position="221"/>
        <end position="243"/>
    </location>
</feature>
<evidence type="ECO:0000259" key="13">
    <source>
        <dbReference type="Pfam" id="PF18075"/>
    </source>
</evidence>
<protein>
    <recommendedName>
        <fullName evidence="3 10">Cell division protein FtsX</fullName>
    </recommendedName>
</protein>
<evidence type="ECO:0000259" key="12">
    <source>
        <dbReference type="Pfam" id="PF02687"/>
    </source>
</evidence>
<evidence type="ECO:0000256" key="3">
    <source>
        <dbReference type="ARBA" id="ARBA00021907"/>
    </source>
</evidence>
<dbReference type="GO" id="GO:0051301">
    <property type="term" value="P:cell division"/>
    <property type="evidence" value="ECO:0007669"/>
    <property type="project" value="UniProtKB-KW"/>
</dbReference>
<comment type="caution">
    <text evidence="14">The sequence shown here is derived from an EMBL/GenBank/DDBJ whole genome shotgun (WGS) entry which is preliminary data.</text>
</comment>
<keyword evidence="7 11" id="KW-1133">Transmembrane helix</keyword>
<dbReference type="RefSeq" id="WP_008869775.1">
    <property type="nucleotide sequence ID" value="NZ_ACJN02000002.1"/>
</dbReference>
<evidence type="ECO:0000256" key="4">
    <source>
        <dbReference type="ARBA" id="ARBA00022475"/>
    </source>
</evidence>
<keyword evidence="8 10" id="KW-0472">Membrane</keyword>
<gene>
    <name evidence="14" type="ORF">Dthio_PD1812</name>
</gene>
<evidence type="ECO:0000256" key="7">
    <source>
        <dbReference type="ARBA" id="ARBA00022989"/>
    </source>
</evidence>
<dbReference type="PIRSF" id="PIRSF003097">
    <property type="entry name" value="FtsX"/>
    <property type="match status" value="1"/>
</dbReference>
<dbReference type="InterPro" id="IPR003838">
    <property type="entry name" value="ABC3_permease_C"/>
</dbReference>
<evidence type="ECO:0000256" key="2">
    <source>
        <dbReference type="ARBA" id="ARBA00007379"/>
    </source>
</evidence>
<feature type="transmembrane region" description="Helical" evidence="11">
    <location>
        <begin position="20"/>
        <end position="44"/>
    </location>
</feature>
<dbReference type="Proteomes" id="UP000005496">
    <property type="component" value="Unassembled WGS sequence"/>
</dbReference>
<evidence type="ECO:0000256" key="6">
    <source>
        <dbReference type="ARBA" id="ARBA00022692"/>
    </source>
</evidence>
<dbReference type="GO" id="GO:0032153">
    <property type="term" value="C:cell division site"/>
    <property type="evidence" value="ECO:0007669"/>
    <property type="project" value="TreeGrafter"/>
</dbReference>
<feature type="transmembrane region" description="Helical" evidence="11">
    <location>
        <begin position="263"/>
        <end position="287"/>
    </location>
</feature>
<dbReference type="AlphaFoldDB" id="D6SNX7"/>
<name>D6SNX7_9BACT</name>
<dbReference type="OrthoDB" id="9813411at2"/>
<evidence type="ECO:0000256" key="10">
    <source>
        <dbReference type="PIRNR" id="PIRNR003097"/>
    </source>
</evidence>
<dbReference type="Pfam" id="PF18075">
    <property type="entry name" value="FtsX_ECD"/>
    <property type="match status" value="1"/>
</dbReference>
<keyword evidence="4 10" id="KW-1003">Cell membrane</keyword>
<reference evidence="14" key="1">
    <citation type="submission" date="2010-05" db="EMBL/GenBank/DDBJ databases">
        <title>The draft genome of Desulfonatronospira thiodismutans ASO3-1.</title>
        <authorList>
            <consortium name="US DOE Joint Genome Institute (JGI-PGF)"/>
            <person name="Lucas S."/>
            <person name="Copeland A."/>
            <person name="Lapidus A."/>
            <person name="Cheng J.-F."/>
            <person name="Bruce D."/>
            <person name="Goodwin L."/>
            <person name="Pitluck S."/>
            <person name="Chertkov O."/>
            <person name="Brettin T."/>
            <person name="Detter J.C."/>
            <person name="Han C."/>
            <person name="Land M.L."/>
            <person name="Hauser L."/>
            <person name="Kyrpides N."/>
            <person name="Mikhailova N."/>
            <person name="Muyzer G."/>
            <person name="Woyke T."/>
        </authorList>
    </citation>
    <scope>NUCLEOTIDE SEQUENCE [LARGE SCALE GENOMIC DNA]</scope>
    <source>
        <strain evidence="14">ASO3-1</strain>
    </source>
</reference>
<dbReference type="InterPro" id="IPR040690">
    <property type="entry name" value="FtsX_ECD"/>
</dbReference>
<feature type="domain" description="ABC3 transporter permease C-terminal" evidence="12">
    <location>
        <begin position="178"/>
        <end position="289"/>
    </location>
</feature>
<organism evidence="14 15">
    <name type="scientific">Desulfonatronospira thiodismutans ASO3-1</name>
    <dbReference type="NCBI Taxonomy" id="555779"/>
    <lineage>
        <taxon>Bacteria</taxon>
        <taxon>Pseudomonadati</taxon>
        <taxon>Thermodesulfobacteriota</taxon>
        <taxon>Desulfovibrionia</taxon>
        <taxon>Desulfovibrionales</taxon>
        <taxon>Desulfonatronovibrionaceae</taxon>
        <taxon>Desulfonatronospira</taxon>
    </lineage>
</organism>
<dbReference type="Pfam" id="PF02687">
    <property type="entry name" value="FtsX"/>
    <property type="match status" value="1"/>
</dbReference>
<keyword evidence="9 10" id="KW-0131">Cell cycle</keyword>
<keyword evidence="15" id="KW-1185">Reference proteome</keyword>
<feature type="transmembrane region" description="Helical" evidence="11">
    <location>
        <begin position="173"/>
        <end position="193"/>
    </location>
</feature>
<comment type="similarity">
    <text evidence="2 10">Belongs to the ABC-4 integral membrane protein family. FtsX subfamily.</text>
</comment>